<dbReference type="CDD" id="cd02696">
    <property type="entry name" value="MurNAc-LAA"/>
    <property type="match status" value="1"/>
</dbReference>
<dbReference type="EMBL" id="SDHW01000005">
    <property type="protein sequence ID" value="RXK58949.1"/>
    <property type="molecule type" value="Genomic_DNA"/>
</dbReference>
<proteinExistence type="predicted"/>
<keyword evidence="4" id="KW-0812">Transmembrane</keyword>
<dbReference type="PANTHER" id="PTHR30404:SF0">
    <property type="entry name" value="N-ACETYLMURAMOYL-L-ALANINE AMIDASE AMIC"/>
    <property type="match status" value="1"/>
</dbReference>
<keyword evidence="4" id="KW-1133">Transmembrane helix</keyword>
<dbReference type="PANTHER" id="PTHR30404">
    <property type="entry name" value="N-ACETYLMURAMOYL-L-ALANINE AMIDASE"/>
    <property type="match status" value="1"/>
</dbReference>
<evidence type="ECO:0000259" key="5">
    <source>
        <dbReference type="SMART" id="SM00646"/>
    </source>
</evidence>
<dbReference type="GO" id="GO:0008745">
    <property type="term" value="F:N-acetylmuramoyl-L-alanine amidase activity"/>
    <property type="evidence" value="ECO:0007669"/>
    <property type="project" value="UniProtKB-EC"/>
</dbReference>
<sequence length="334" mass="37808">MLFLNYEPIKRIQIMKKNWLPGIASLVMLALVAVSFTSKRNQNAGAAKIKTIIIDAGHGFKGSMSSPDGTHGANGQEDVISYEVAKKVVEELTRQLPDVKIMETRPTPFFIGLRERANFANENKGNLFVSIHCNFAPNLREVRREGSRTETYYVKGKGKKKIKKTRTVPVYKTYYHPNPANGTETFVFAAHKQDDKEDILLENGDVFQNEKDDTTAFNININDPIVKQQVALWTKQFFASSVKLATIVEEEFTSLGRFSRGVKQRQKGIWVLQATAMPSILIELGFLSNRDEEAYLMSPDGQQQMAESITRSIKRYRDLVEKPVVQNAAETKRK</sequence>
<evidence type="ECO:0000256" key="1">
    <source>
        <dbReference type="ARBA" id="ARBA00001561"/>
    </source>
</evidence>
<keyword evidence="7" id="KW-1185">Reference proteome</keyword>
<accession>A0A4Q1CG21</accession>
<name>A0A4Q1CG21_9BACT</name>
<dbReference type="SMART" id="SM00646">
    <property type="entry name" value="Ami_3"/>
    <property type="match status" value="1"/>
</dbReference>
<keyword evidence="3" id="KW-0378">Hydrolase</keyword>
<dbReference type="Proteomes" id="UP000290204">
    <property type="component" value="Unassembled WGS sequence"/>
</dbReference>
<protein>
    <recommendedName>
        <fullName evidence="2">N-acetylmuramoyl-L-alanine amidase</fullName>
        <ecNumber evidence="2">3.5.1.28</ecNumber>
    </recommendedName>
</protein>
<evidence type="ECO:0000313" key="6">
    <source>
        <dbReference type="EMBL" id="RXK58949.1"/>
    </source>
</evidence>
<keyword evidence="4" id="KW-0472">Membrane</keyword>
<evidence type="ECO:0000256" key="2">
    <source>
        <dbReference type="ARBA" id="ARBA00011901"/>
    </source>
</evidence>
<dbReference type="InterPro" id="IPR002508">
    <property type="entry name" value="MurNAc-LAA_cat"/>
</dbReference>
<dbReference type="Pfam" id="PF01520">
    <property type="entry name" value="Amidase_3"/>
    <property type="match status" value="1"/>
</dbReference>
<reference evidence="6 7" key="1">
    <citation type="submission" date="2019-01" db="EMBL/GenBank/DDBJ databases">
        <title>Lacibacter sp. strain TTM-7.</title>
        <authorList>
            <person name="Chen W.-M."/>
        </authorList>
    </citation>
    <scope>NUCLEOTIDE SEQUENCE [LARGE SCALE GENOMIC DNA]</scope>
    <source>
        <strain evidence="6 7">TTM-7</strain>
    </source>
</reference>
<dbReference type="SUPFAM" id="SSF53187">
    <property type="entry name" value="Zn-dependent exopeptidases"/>
    <property type="match status" value="1"/>
</dbReference>
<comment type="catalytic activity">
    <reaction evidence="1">
        <text>Hydrolyzes the link between N-acetylmuramoyl residues and L-amino acid residues in certain cell-wall glycopeptides.</text>
        <dbReference type="EC" id="3.5.1.28"/>
    </reaction>
</comment>
<evidence type="ECO:0000313" key="7">
    <source>
        <dbReference type="Proteomes" id="UP000290204"/>
    </source>
</evidence>
<dbReference type="GO" id="GO:0009253">
    <property type="term" value="P:peptidoglycan catabolic process"/>
    <property type="evidence" value="ECO:0007669"/>
    <property type="project" value="InterPro"/>
</dbReference>
<organism evidence="6 7">
    <name type="scientific">Lacibacter luteus</name>
    <dbReference type="NCBI Taxonomy" id="2508719"/>
    <lineage>
        <taxon>Bacteria</taxon>
        <taxon>Pseudomonadati</taxon>
        <taxon>Bacteroidota</taxon>
        <taxon>Chitinophagia</taxon>
        <taxon>Chitinophagales</taxon>
        <taxon>Chitinophagaceae</taxon>
        <taxon>Lacibacter</taxon>
    </lineage>
</organism>
<gene>
    <name evidence="6" type="ORF">ESA94_16315</name>
</gene>
<dbReference type="InterPro" id="IPR050695">
    <property type="entry name" value="N-acetylmuramoyl_amidase_3"/>
</dbReference>
<dbReference type="OrthoDB" id="9806267at2"/>
<feature type="transmembrane region" description="Helical" evidence="4">
    <location>
        <begin position="20"/>
        <end position="38"/>
    </location>
</feature>
<comment type="caution">
    <text evidence="6">The sequence shown here is derived from an EMBL/GenBank/DDBJ whole genome shotgun (WGS) entry which is preliminary data.</text>
</comment>
<dbReference type="GO" id="GO:0030288">
    <property type="term" value="C:outer membrane-bounded periplasmic space"/>
    <property type="evidence" value="ECO:0007669"/>
    <property type="project" value="TreeGrafter"/>
</dbReference>
<evidence type="ECO:0000256" key="4">
    <source>
        <dbReference type="SAM" id="Phobius"/>
    </source>
</evidence>
<dbReference type="AlphaFoldDB" id="A0A4Q1CG21"/>
<dbReference type="EC" id="3.5.1.28" evidence="2"/>
<dbReference type="Gene3D" id="3.40.630.40">
    <property type="entry name" value="Zn-dependent exopeptidases"/>
    <property type="match status" value="1"/>
</dbReference>
<evidence type="ECO:0000256" key="3">
    <source>
        <dbReference type="ARBA" id="ARBA00022801"/>
    </source>
</evidence>
<feature type="domain" description="MurNAc-LAA" evidence="5">
    <location>
        <begin position="117"/>
        <end position="314"/>
    </location>
</feature>